<feature type="domain" description="ABC transmembrane type-1" evidence="9">
    <location>
        <begin position="54"/>
        <end position="342"/>
    </location>
</feature>
<evidence type="ECO:0000256" key="2">
    <source>
        <dbReference type="ARBA" id="ARBA00022692"/>
    </source>
</evidence>
<evidence type="ECO:0000256" key="3">
    <source>
        <dbReference type="ARBA" id="ARBA00022741"/>
    </source>
</evidence>
<accession>A0A2N9VPZ4</accession>
<dbReference type="SUPFAM" id="SSF52540">
    <property type="entry name" value="P-loop containing nucleoside triphosphate hydrolases"/>
    <property type="match status" value="1"/>
</dbReference>
<dbReference type="Pfam" id="PF00664">
    <property type="entry name" value="ABC_membrane"/>
    <property type="match status" value="1"/>
</dbReference>
<sequence length="596" mass="62772">MGPAADATSLALRTEVDFVGEQGPTRESASNSRSNNAALGTVAKSRKLGTNKKASVFQLLAALLWLPQAGLLAVAVGEIVVGNGLTPILWMSIAVVAIGIFRALLDAAGTRSAFVAARNVLSQQREGAIAALVHRSPLDIGRPASGLAASVLGEQAEAVLPYLARFRPIQLKATLVPIAILLCVLPFSWVAAFVLFISAPLIPIFMALIGWRAKAASESQLVEMGSMNAFLLDRLRGLATIRSFEAVETTARRLRSNAELLRLRTMAVLRIAFLSSAVLELFAALGVAMVAVYVGFHLLGQLNFGAWGERLSLSEGLFILLLAPAFFEPLRELSAVWHDRAAGEAAFDALDQLSNNGVTMLGAKKDESRNRRCLRTGIPEVRVEALSFRHAGNAAQVFNNIDLHILPGEHVALLGPSGSGKSTLLALIAGLAPHEVGRIAISGMPLTAATAGELRAQMAWIGQKPHIFAGSVSDNIVLGRPEFVEKDIDVALRVAALQDVANARGRSQLGEGGTGLSGGEILRLALARAAVDPGKGLILADEPTAHLDTVTANAITESLLALSAGKTLIVATHDPVLASRMNRIIILAAETSLEAV</sequence>
<dbReference type="NCBIfam" id="TIGR02857">
    <property type="entry name" value="CydD"/>
    <property type="match status" value="1"/>
</dbReference>
<evidence type="ECO:0000259" key="8">
    <source>
        <dbReference type="PROSITE" id="PS50893"/>
    </source>
</evidence>
<dbReference type="EMBL" id="MZMT01000059">
    <property type="protein sequence ID" value="PIO41562.1"/>
    <property type="molecule type" value="Genomic_DNA"/>
</dbReference>
<feature type="transmembrane region" description="Helical" evidence="7">
    <location>
        <begin position="88"/>
        <end position="105"/>
    </location>
</feature>
<dbReference type="CDD" id="cd03228">
    <property type="entry name" value="ABCC_MRP_Like"/>
    <property type="match status" value="1"/>
</dbReference>
<dbReference type="SUPFAM" id="SSF90123">
    <property type="entry name" value="ABC transporter transmembrane region"/>
    <property type="match status" value="1"/>
</dbReference>
<dbReference type="Gene3D" id="3.40.50.300">
    <property type="entry name" value="P-loop containing nucleotide triphosphate hydrolases"/>
    <property type="match status" value="1"/>
</dbReference>
<dbReference type="GO" id="GO:0140359">
    <property type="term" value="F:ABC-type transporter activity"/>
    <property type="evidence" value="ECO:0007669"/>
    <property type="project" value="InterPro"/>
</dbReference>
<comment type="subcellular location">
    <subcellularLocation>
        <location evidence="1">Cell membrane</location>
        <topology evidence="1">Multi-pass membrane protein</topology>
    </subcellularLocation>
</comment>
<feature type="transmembrane region" description="Helical" evidence="7">
    <location>
        <begin position="56"/>
        <end position="76"/>
    </location>
</feature>
<dbReference type="InterPro" id="IPR027417">
    <property type="entry name" value="P-loop_NTPase"/>
</dbReference>
<dbReference type="Proteomes" id="UP000232163">
    <property type="component" value="Unassembled WGS sequence"/>
</dbReference>
<feature type="transmembrane region" description="Helical" evidence="7">
    <location>
        <begin position="271"/>
        <end position="299"/>
    </location>
</feature>
<keyword evidence="4" id="KW-0067">ATP-binding</keyword>
<keyword evidence="2 7" id="KW-0812">Transmembrane</keyword>
<evidence type="ECO:0000256" key="5">
    <source>
        <dbReference type="ARBA" id="ARBA00022989"/>
    </source>
</evidence>
<dbReference type="AlphaFoldDB" id="A0A2N9VPZ4"/>
<dbReference type="InterPro" id="IPR011527">
    <property type="entry name" value="ABC1_TM_dom"/>
</dbReference>
<organism evidence="10 11">
    <name type="scientific">Phyllobacterium zundukense</name>
    <dbReference type="NCBI Taxonomy" id="1867719"/>
    <lineage>
        <taxon>Bacteria</taxon>
        <taxon>Pseudomonadati</taxon>
        <taxon>Pseudomonadota</taxon>
        <taxon>Alphaproteobacteria</taxon>
        <taxon>Hyphomicrobiales</taxon>
        <taxon>Phyllobacteriaceae</taxon>
        <taxon>Phyllobacterium</taxon>
    </lineage>
</organism>
<reference evidence="11" key="1">
    <citation type="journal article" date="2017" name="Int J Environ Stud">
        <title>Does the Miocene-Pliocene relict legume Oxytropis triphylla form nitrogen-fixing nodules with a combination of bacterial strains?</title>
        <authorList>
            <person name="Safronova V."/>
            <person name="Belimov A."/>
            <person name="Sazanova A."/>
            <person name="Kuznetsova I."/>
            <person name="Popova J."/>
            <person name="Andronov E."/>
            <person name="Verkhozina A."/>
            <person name="Tikhonovich I."/>
        </authorList>
    </citation>
    <scope>NUCLEOTIDE SEQUENCE [LARGE SCALE GENOMIC DNA]</scope>
    <source>
        <strain evidence="11">Tri-38</strain>
    </source>
</reference>
<dbReference type="PROSITE" id="PS50929">
    <property type="entry name" value="ABC_TM1F"/>
    <property type="match status" value="1"/>
</dbReference>
<keyword evidence="6 7" id="KW-0472">Membrane</keyword>
<protein>
    <submittedName>
        <fullName evidence="10">Thiol reductant ABC exporter subunit CydD</fullName>
    </submittedName>
</protein>
<dbReference type="Pfam" id="PF00005">
    <property type="entry name" value="ABC_tran"/>
    <property type="match status" value="1"/>
</dbReference>
<evidence type="ECO:0000313" key="11">
    <source>
        <dbReference type="Proteomes" id="UP000232163"/>
    </source>
</evidence>
<gene>
    <name evidence="10" type="ORF">B5P45_27990</name>
</gene>
<dbReference type="OrthoDB" id="9806127at2"/>
<evidence type="ECO:0000256" key="1">
    <source>
        <dbReference type="ARBA" id="ARBA00004651"/>
    </source>
</evidence>
<dbReference type="InterPro" id="IPR036640">
    <property type="entry name" value="ABC1_TM_sf"/>
</dbReference>
<keyword evidence="11" id="KW-1185">Reference proteome</keyword>
<dbReference type="SMART" id="SM00382">
    <property type="entry name" value="AAA"/>
    <property type="match status" value="1"/>
</dbReference>
<feature type="domain" description="ABC transporter" evidence="8">
    <location>
        <begin position="381"/>
        <end position="596"/>
    </location>
</feature>
<evidence type="ECO:0000256" key="7">
    <source>
        <dbReference type="SAM" id="Phobius"/>
    </source>
</evidence>
<dbReference type="GO" id="GO:0005886">
    <property type="term" value="C:plasma membrane"/>
    <property type="evidence" value="ECO:0007669"/>
    <property type="project" value="UniProtKB-SubCell"/>
</dbReference>
<feature type="transmembrane region" description="Helical" evidence="7">
    <location>
        <begin position="193"/>
        <end position="211"/>
    </location>
</feature>
<evidence type="ECO:0000259" key="9">
    <source>
        <dbReference type="PROSITE" id="PS50929"/>
    </source>
</evidence>
<dbReference type="Gene3D" id="1.20.1560.10">
    <property type="entry name" value="ABC transporter type 1, transmembrane domain"/>
    <property type="match status" value="1"/>
</dbReference>
<dbReference type="CDD" id="cd18584">
    <property type="entry name" value="ABC_6TM_AarD_CydD"/>
    <property type="match status" value="1"/>
</dbReference>
<dbReference type="PANTHER" id="PTHR24221:SF654">
    <property type="entry name" value="ATP-BINDING CASSETTE SUB-FAMILY B MEMBER 6"/>
    <property type="match status" value="1"/>
</dbReference>
<dbReference type="GO" id="GO:0016887">
    <property type="term" value="F:ATP hydrolysis activity"/>
    <property type="evidence" value="ECO:0007669"/>
    <property type="project" value="InterPro"/>
</dbReference>
<dbReference type="InterPro" id="IPR014216">
    <property type="entry name" value="ABC_transptr_CydD"/>
</dbReference>
<evidence type="ECO:0000256" key="4">
    <source>
        <dbReference type="ARBA" id="ARBA00022840"/>
    </source>
</evidence>
<proteinExistence type="predicted"/>
<dbReference type="InterPro" id="IPR039421">
    <property type="entry name" value="Type_1_exporter"/>
</dbReference>
<dbReference type="InterPro" id="IPR003593">
    <property type="entry name" value="AAA+_ATPase"/>
</dbReference>
<dbReference type="PROSITE" id="PS50893">
    <property type="entry name" value="ABC_TRANSPORTER_2"/>
    <property type="match status" value="1"/>
</dbReference>
<keyword evidence="5 7" id="KW-1133">Transmembrane helix</keyword>
<dbReference type="KEGG" id="pht:BLM14_23105"/>
<keyword evidence="3" id="KW-0547">Nucleotide-binding</keyword>
<dbReference type="PANTHER" id="PTHR24221">
    <property type="entry name" value="ATP-BINDING CASSETTE SUB-FAMILY B"/>
    <property type="match status" value="1"/>
</dbReference>
<dbReference type="GO" id="GO:0005524">
    <property type="term" value="F:ATP binding"/>
    <property type="evidence" value="ECO:0007669"/>
    <property type="project" value="UniProtKB-KW"/>
</dbReference>
<name>A0A2N9VPZ4_9HYPH</name>
<dbReference type="RefSeq" id="WP_100002303.1">
    <property type="nucleotide sequence ID" value="NZ_CP017942.1"/>
</dbReference>
<evidence type="ECO:0000313" key="10">
    <source>
        <dbReference type="EMBL" id="PIO41562.1"/>
    </source>
</evidence>
<evidence type="ECO:0000256" key="6">
    <source>
        <dbReference type="ARBA" id="ARBA00023136"/>
    </source>
</evidence>
<comment type="caution">
    <text evidence="10">The sequence shown here is derived from an EMBL/GenBank/DDBJ whole genome shotgun (WGS) entry which is preliminary data.</text>
</comment>
<dbReference type="GO" id="GO:0042883">
    <property type="term" value="P:cysteine transport"/>
    <property type="evidence" value="ECO:0007669"/>
    <property type="project" value="InterPro"/>
</dbReference>
<dbReference type="InterPro" id="IPR003439">
    <property type="entry name" value="ABC_transporter-like_ATP-bd"/>
</dbReference>